<sequence>MTDETRPTPARLGAELGAENEQEARDFEDVAAQLGLAAEPVTPRPELKAALFAAIQTTPQLPAEPEAAPAPVLTPVPAPEAVQAAPTAPAAPEAPAPEATPAERTAQRRWFARPAIIAASAAAAVILFFGGTIVGGTIAGNDSTQQQASALAQINAAPDAQRASAAVTGGGTATLVWSAQLGTSALIANDLPNLPNDKTYELWYIRDGKATSAGTMDAAGAGSTWKVLAGTMKAGDTVGVTVEPSGGSPQPTTNPIVAIPS</sequence>
<dbReference type="EMBL" id="JACCHJ010000001">
    <property type="protein sequence ID" value="NYK10899.1"/>
    <property type="molecule type" value="Genomic_DNA"/>
</dbReference>
<reference evidence="4 5" key="1">
    <citation type="submission" date="2020-07" db="EMBL/GenBank/DDBJ databases">
        <title>Sequencing the genomes of 1000 actinobacteria strains.</title>
        <authorList>
            <person name="Klenk H.-P."/>
        </authorList>
    </citation>
    <scope>NUCLEOTIDE SEQUENCE [LARGE SCALE GENOMIC DNA]</scope>
    <source>
        <strain evidence="4 5">DSM 15166</strain>
    </source>
</reference>
<feature type="domain" description="Anti-sigma K factor RskA C-terminal" evidence="3">
    <location>
        <begin position="118"/>
        <end position="256"/>
    </location>
</feature>
<evidence type="ECO:0000313" key="5">
    <source>
        <dbReference type="Proteomes" id="UP000521075"/>
    </source>
</evidence>
<feature type="transmembrane region" description="Helical" evidence="2">
    <location>
        <begin position="115"/>
        <end position="139"/>
    </location>
</feature>
<dbReference type="PANTHER" id="PTHR37461">
    <property type="entry name" value="ANTI-SIGMA-K FACTOR RSKA"/>
    <property type="match status" value="1"/>
</dbReference>
<dbReference type="RefSeq" id="WP_179701510.1">
    <property type="nucleotide sequence ID" value="NZ_BAAAHA010000009.1"/>
</dbReference>
<feature type="region of interest" description="Disordered" evidence="1">
    <location>
        <begin position="80"/>
        <end position="105"/>
    </location>
</feature>
<dbReference type="PANTHER" id="PTHR37461:SF1">
    <property type="entry name" value="ANTI-SIGMA-K FACTOR RSKA"/>
    <property type="match status" value="1"/>
</dbReference>
<feature type="compositionally biased region" description="Low complexity" evidence="1">
    <location>
        <begin position="80"/>
        <end position="104"/>
    </location>
</feature>
<keyword evidence="2" id="KW-0812">Transmembrane</keyword>
<feature type="region of interest" description="Disordered" evidence="1">
    <location>
        <begin position="1"/>
        <end position="25"/>
    </location>
</feature>
<proteinExistence type="predicted"/>
<keyword evidence="2" id="KW-1133">Transmembrane helix</keyword>
<dbReference type="InterPro" id="IPR051474">
    <property type="entry name" value="Anti-sigma-K/W_factor"/>
</dbReference>
<comment type="caution">
    <text evidence="4">The sequence shown here is derived from an EMBL/GenBank/DDBJ whole genome shotgun (WGS) entry which is preliminary data.</text>
</comment>
<dbReference type="Pfam" id="PF10099">
    <property type="entry name" value="RskA_C"/>
    <property type="match status" value="1"/>
</dbReference>
<dbReference type="InterPro" id="IPR018764">
    <property type="entry name" value="RskA_C"/>
</dbReference>
<name>A0A853DTW8_9MICO</name>
<evidence type="ECO:0000256" key="1">
    <source>
        <dbReference type="SAM" id="MobiDB-lite"/>
    </source>
</evidence>
<dbReference type="GO" id="GO:0016989">
    <property type="term" value="F:sigma factor antagonist activity"/>
    <property type="evidence" value="ECO:0007669"/>
    <property type="project" value="TreeGrafter"/>
</dbReference>
<keyword evidence="2" id="KW-0472">Membrane</keyword>
<evidence type="ECO:0000259" key="3">
    <source>
        <dbReference type="Pfam" id="PF10099"/>
    </source>
</evidence>
<organism evidence="4 5">
    <name type="scientific">Leifsonia naganoensis</name>
    <dbReference type="NCBI Taxonomy" id="150025"/>
    <lineage>
        <taxon>Bacteria</taxon>
        <taxon>Bacillati</taxon>
        <taxon>Actinomycetota</taxon>
        <taxon>Actinomycetes</taxon>
        <taxon>Micrococcales</taxon>
        <taxon>Microbacteriaceae</taxon>
        <taxon>Leifsonia</taxon>
    </lineage>
</organism>
<protein>
    <submittedName>
        <fullName evidence="4">Anti-sigma-K factor RskA</fullName>
    </submittedName>
</protein>
<keyword evidence="5" id="KW-1185">Reference proteome</keyword>
<evidence type="ECO:0000313" key="4">
    <source>
        <dbReference type="EMBL" id="NYK10899.1"/>
    </source>
</evidence>
<gene>
    <name evidence="4" type="ORF">HNR14_002780</name>
</gene>
<dbReference type="Proteomes" id="UP000521075">
    <property type="component" value="Unassembled WGS sequence"/>
</dbReference>
<dbReference type="GO" id="GO:0006417">
    <property type="term" value="P:regulation of translation"/>
    <property type="evidence" value="ECO:0007669"/>
    <property type="project" value="TreeGrafter"/>
</dbReference>
<evidence type="ECO:0000256" key="2">
    <source>
        <dbReference type="SAM" id="Phobius"/>
    </source>
</evidence>
<dbReference type="GO" id="GO:0005886">
    <property type="term" value="C:plasma membrane"/>
    <property type="evidence" value="ECO:0007669"/>
    <property type="project" value="InterPro"/>
</dbReference>
<dbReference type="AlphaFoldDB" id="A0A853DTW8"/>
<accession>A0A853DTW8</accession>